<keyword evidence="2" id="KW-0067">ATP-binding</keyword>
<dbReference type="GO" id="GO:0009252">
    <property type="term" value="P:peptidoglycan biosynthetic process"/>
    <property type="evidence" value="ECO:0007669"/>
    <property type="project" value="UniProtKB-UniRule"/>
</dbReference>
<dbReference type="GO" id="GO:0005524">
    <property type="term" value="F:ATP binding"/>
    <property type="evidence" value="ECO:0007669"/>
    <property type="project" value="UniProtKB-UniRule"/>
</dbReference>
<keyword evidence="2" id="KW-0547">Nucleotide-binding</keyword>
<dbReference type="EC" id="6.3.5.13" evidence="2"/>
<dbReference type="Pfam" id="PF08353">
    <property type="entry name" value="MurT_C"/>
    <property type="match status" value="1"/>
</dbReference>
<keyword evidence="2" id="KW-0436">Ligase</keyword>
<dbReference type="InterPro" id="IPR013221">
    <property type="entry name" value="Mur_ligase_cen"/>
</dbReference>
<dbReference type="STRING" id="1121256.SAMN02746089_01749"/>
<evidence type="ECO:0000256" key="1">
    <source>
        <dbReference type="ARBA" id="ARBA00004752"/>
    </source>
</evidence>
<evidence type="ECO:0000313" key="6">
    <source>
        <dbReference type="Proteomes" id="UP000184088"/>
    </source>
</evidence>
<dbReference type="HAMAP" id="MF_02214">
    <property type="entry name" value="Lipid_II_synth_MurT"/>
    <property type="match status" value="1"/>
</dbReference>
<keyword evidence="2" id="KW-0573">Peptidoglycan synthesis</keyword>
<dbReference type="Gene3D" id="3.40.1190.10">
    <property type="entry name" value="Mur-like, catalytic domain"/>
    <property type="match status" value="1"/>
</dbReference>
<feature type="binding site" evidence="2">
    <location>
        <position position="211"/>
    </location>
    <ligand>
        <name>Zn(2+)</name>
        <dbReference type="ChEBI" id="CHEBI:29105"/>
    </ligand>
</feature>
<feature type="domain" description="Lipid II isoglutaminyl synthase (glutamine-hydrolyzing) subunit MurT C-terminal" evidence="4">
    <location>
        <begin position="329"/>
        <end position="441"/>
    </location>
</feature>
<keyword evidence="2" id="KW-0862">Zinc</keyword>
<keyword evidence="6" id="KW-1185">Reference proteome</keyword>
<organism evidence="5 6">
    <name type="scientific">Caldanaerobius fijiensis DSM 17918</name>
    <dbReference type="NCBI Taxonomy" id="1121256"/>
    <lineage>
        <taxon>Bacteria</taxon>
        <taxon>Bacillati</taxon>
        <taxon>Bacillota</taxon>
        <taxon>Clostridia</taxon>
        <taxon>Thermoanaerobacterales</taxon>
        <taxon>Thermoanaerobacteraceae</taxon>
        <taxon>Caldanaerobius</taxon>
    </lineage>
</organism>
<comment type="function">
    <text evidence="2">The lipid II isoglutaminyl synthase complex catalyzes the formation of alpha-D-isoglutamine in the cell wall lipid II stem peptide. The MurT subunit catalyzes the ATP-dependent amidation of D-glutamate residue of lipid II, converting it to an isoglutamine residue.</text>
</comment>
<name>A0A1M5AZG5_9THEO</name>
<dbReference type="UniPathway" id="UPA00219"/>
<proteinExistence type="inferred from homology"/>
<dbReference type="GO" id="GO:0071555">
    <property type="term" value="P:cell wall organization"/>
    <property type="evidence" value="ECO:0007669"/>
    <property type="project" value="UniProtKB-KW"/>
</dbReference>
<dbReference type="GO" id="GO:0008270">
    <property type="term" value="F:zinc ion binding"/>
    <property type="evidence" value="ECO:0007669"/>
    <property type="project" value="UniProtKB-UniRule"/>
</dbReference>
<dbReference type="PANTHER" id="PTHR23135:SF7">
    <property type="entry name" value="LIPID II ISOGLUTAMINYL SYNTHASE (GLUTAMINE-HYDROLYZING) SUBUNIT MURT"/>
    <property type="match status" value="1"/>
</dbReference>
<comment type="catalytic activity">
    <reaction evidence="2">
        <text>beta-D-GlcNAc-(1-&gt;4)-Mur2Ac(oyl-L-Ala-gamma-D-Glu-L-Lys-D-Ala-D-Ala)-di-trans,octa-cis-undecaprenyl diphosphate + L-glutamine + ATP + H2O = beta-D-GlcNAc-(1-&gt;4)-Mur2Ac(oyl-L-Ala-D-isoglutaminyl-L-Lys-D-Ala-D-Ala)-di-trans,octa-cis-undecaprenyl diphosphate + L-glutamate + ADP + phosphate + H(+)</text>
        <dbReference type="Rhea" id="RHEA:57928"/>
        <dbReference type="ChEBI" id="CHEBI:15377"/>
        <dbReference type="ChEBI" id="CHEBI:15378"/>
        <dbReference type="ChEBI" id="CHEBI:29985"/>
        <dbReference type="ChEBI" id="CHEBI:30616"/>
        <dbReference type="ChEBI" id="CHEBI:43474"/>
        <dbReference type="ChEBI" id="CHEBI:58359"/>
        <dbReference type="ChEBI" id="CHEBI:60033"/>
        <dbReference type="ChEBI" id="CHEBI:62233"/>
        <dbReference type="ChEBI" id="CHEBI:456216"/>
        <dbReference type="EC" id="6.3.5.13"/>
    </reaction>
</comment>
<dbReference type="EMBL" id="FQVH01000019">
    <property type="protein sequence ID" value="SHF35477.1"/>
    <property type="molecule type" value="Genomic_DNA"/>
</dbReference>
<evidence type="ECO:0000313" key="5">
    <source>
        <dbReference type="EMBL" id="SHF35477.1"/>
    </source>
</evidence>
<feature type="binding site" evidence="2">
    <location>
        <position position="236"/>
    </location>
    <ligand>
        <name>Zn(2+)</name>
        <dbReference type="ChEBI" id="CHEBI:29105"/>
    </ligand>
</feature>
<dbReference type="GO" id="GO:0140282">
    <property type="term" value="F:carbon-nitrogen ligase activity on lipid II"/>
    <property type="evidence" value="ECO:0007669"/>
    <property type="project" value="UniProtKB-UniRule"/>
</dbReference>
<dbReference type="OrthoDB" id="9803907at2"/>
<dbReference type="PANTHER" id="PTHR23135">
    <property type="entry name" value="MUR LIGASE FAMILY MEMBER"/>
    <property type="match status" value="1"/>
</dbReference>
<accession>A0A1M5AZG5</accession>
<dbReference type="GO" id="GO:0016881">
    <property type="term" value="F:acid-amino acid ligase activity"/>
    <property type="evidence" value="ECO:0007669"/>
    <property type="project" value="InterPro"/>
</dbReference>
<keyword evidence="2" id="KW-0133">Cell shape</keyword>
<comment type="similarity">
    <text evidence="2">Belongs to the MurCDEF family. MurT subfamily.</text>
</comment>
<dbReference type="RefSeq" id="WP_073344140.1">
    <property type="nucleotide sequence ID" value="NZ_FQVH01000019.1"/>
</dbReference>
<evidence type="ECO:0000259" key="3">
    <source>
        <dbReference type="Pfam" id="PF08245"/>
    </source>
</evidence>
<evidence type="ECO:0000259" key="4">
    <source>
        <dbReference type="Pfam" id="PF08353"/>
    </source>
</evidence>
<feature type="binding site" evidence="2">
    <location>
        <position position="233"/>
    </location>
    <ligand>
        <name>Zn(2+)</name>
        <dbReference type="ChEBI" id="CHEBI:29105"/>
    </ligand>
</feature>
<comment type="subunit">
    <text evidence="2">Forms a heterodimer with GatD.</text>
</comment>
<feature type="binding site" evidence="2">
    <location>
        <position position="214"/>
    </location>
    <ligand>
        <name>Zn(2+)</name>
        <dbReference type="ChEBI" id="CHEBI:29105"/>
    </ligand>
</feature>
<comment type="catalytic activity">
    <reaction evidence="2">
        <text>beta-D-GlcNAc-(1-&gt;4)-Mur2Ac(oyl-L-Ala-gamma-D-O-P-Glu-L-Lys-D-Ala-D-Ala)-di-trans,octa-cis-undecaprenyl diphosphate + NH4(+) = beta-D-GlcNAc-(1-&gt;4)-Mur2Ac(oyl-L-Ala-D-isoglutaminyl-L-Lys-D-Ala-D-Ala)-di-trans,octa-cis-undecaprenyl diphosphate + phosphate + H(+)</text>
        <dbReference type="Rhea" id="RHEA:57932"/>
        <dbReference type="ChEBI" id="CHEBI:15378"/>
        <dbReference type="ChEBI" id="CHEBI:28938"/>
        <dbReference type="ChEBI" id="CHEBI:43474"/>
        <dbReference type="ChEBI" id="CHEBI:62233"/>
        <dbReference type="ChEBI" id="CHEBI:143132"/>
    </reaction>
</comment>
<keyword evidence="2" id="KW-0479">Metal-binding</keyword>
<reference evidence="5 6" key="1">
    <citation type="submission" date="2016-11" db="EMBL/GenBank/DDBJ databases">
        <authorList>
            <person name="Jaros S."/>
            <person name="Januszkiewicz K."/>
            <person name="Wedrychowicz H."/>
        </authorList>
    </citation>
    <scope>NUCLEOTIDE SEQUENCE [LARGE SCALE GENOMIC DNA]</scope>
    <source>
        <strain evidence="5 6">DSM 17918</strain>
    </source>
</reference>
<keyword evidence="2" id="KW-0961">Cell wall biogenesis/degradation</keyword>
<dbReference type="InterPro" id="IPR013564">
    <property type="entry name" value="MurT_C"/>
</dbReference>
<dbReference type="SUPFAM" id="SSF53623">
    <property type="entry name" value="MurD-like peptide ligases, catalytic domain"/>
    <property type="match status" value="1"/>
</dbReference>
<evidence type="ECO:0000256" key="2">
    <source>
        <dbReference type="HAMAP-Rule" id="MF_02214"/>
    </source>
</evidence>
<dbReference type="AlphaFoldDB" id="A0A1M5AZG5"/>
<dbReference type="GO" id="GO:0008360">
    <property type="term" value="P:regulation of cell shape"/>
    <property type="evidence" value="ECO:0007669"/>
    <property type="project" value="UniProtKB-KW"/>
</dbReference>
<dbReference type="Pfam" id="PF08245">
    <property type="entry name" value="Mur_ligase_M"/>
    <property type="match status" value="1"/>
</dbReference>
<comment type="catalytic activity">
    <reaction evidence="2">
        <text>beta-D-GlcNAc-(1-&gt;4)-Mur2Ac(oyl-L-Ala-gamma-D-Glu-L-Lys-D-Ala-D-Ala)-di-trans,octa-cis-undecaprenyl diphosphate + ATP = beta-D-GlcNAc-(1-&gt;4)-Mur2Ac(oyl-L-Ala-gamma-D-O-P-Glu-L-Lys-D-Ala-D-Ala)-di-trans,octa-cis-undecaprenyl diphosphate + ADP</text>
        <dbReference type="Rhea" id="RHEA:59488"/>
        <dbReference type="ChEBI" id="CHEBI:30616"/>
        <dbReference type="ChEBI" id="CHEBI:60033"/>
        <dbReference type="ChEBI" id="CHEBI:143132"/>
        <dbReference type="ChEBI" id="CHEBI:456216"/>
    </reaction>
</comment>
<protein>
    <recommendedName>
        <fullName evidence="2">Lipid II isoglutaminyl synthase (glutamine-hydrolyzing) subunit MurT</fullName>
        <ecNumber evidence="2">6.3.5.13</ecNumber>
    </recommendedName>
</protein>
<dbReference type="Proteomes" id="UP000184088">
    <property type="component" value="Unassembled WGS sequence"/>
</dbReference>
<comment type="pathway">
    <text evidence="1 2">Cell wall biogenesis; peptidoglycan biosynthesis.</text>
</comment>
<gene>
    <name evidence="2" type="primary">murT</name>
    <name evidence="5" type="ORF">SAMN02746089_01749</name>
</gene>
<feature type="active site" evidence="2">
    <location>
        <position position="365"/>
    </location>
</feature>
<feature type="domain" description="Mur ligase central" evidence="3">
    <location>
        <begin position="56"/>
        <end position="197"/>
    </location>
</feature>
<dbReference type="InterPro" id="IPR043703">
    <property type="entry name" value="Lipid_II_synth_MurT"/>
</dbReference>
<sequence length="460" mass="51138">MDLRLILAIISGKLIQKFLRFIGHGGTSLPGKIARKIEPELLEKITKKFKKGSVFVTGTNGKTTTSRMIKSIFERNGDIVINNISGANLVSGLTTAILDGCSISGKAKGDLLLLEVDEATMPVACKEVKPDAVVVTNIFRDQLDRYTEIDKTLRLIEKGLNKLSPDCKIILNADDPRVASLGRDRNNTVYFGVNDVSVTEGEREDLDVQICDNCGAEYIYIRYVYSHLGEYRCPRCGRSRPEPDVSLSKLIDRDLNGSHLIVKCFNEYYDVYVPLVGVYNIYNALAAITVARAFDIKPEVIKEGLAQNKSSFGRGEIIDVDGKKVMFFLVKNPAGYNQVINTISSLKGDKYILMALNDKYADGTDVSWIWDVDFEEIARMEDLKGIITTGIRAQELTLRLKYAGIVDEITTINDMGDAIREAIAKVPEGGVLFVLPTYTCMLELRGILEKSGYVKPFWEG</sequence>
<dbReference type="InterPro" id="IPR036565">
    <property type="entry name" value="Mur-like_cat_sf"/>
</dbReference>